<protein>
    <submittedName>
        <fullName evidence="1">17687_t:CDS:1</fullName>
    </submittedName>
</protein>
<gene>
    <name evidence="1" type="ORF">CPELLU_LOCUS20004</name>
</gene>
<dbReference type="AlphaFoldDB" id="A0A9N9KER1"/>
<evidence type="ECO:0000313" key="1">
    <source>
        <dbReference type="EMBL" id="CAG8824517.1"/>
    </source>
</evidence>
<feature type="non-terminal residue" evidence="1">
    <location>
        <position position="68"/>
    </location>
</feature>
<accession>A0A9N9KER1</accession>
<feature type="non-terminal residue" evidence="1">
    <location>
        <position position="1"/>
    </location>
</feature>
<keyword evidence="2" id="KW-1185">Reference proteome</keyword>
<sequence>TIAIAILYNLITTIKSELSTNKNLDLKNALLFSEFIGSDEFKYKDNDYNDVFSNETMSYMSGSYDKNN</sequence>
<evidence type="ECO:0000313" key="2">
    <source>
        <dbReference type="Proteomes" id="UP000789759"/>
    </source>
</evidence>
<dbReference type="Proteomes" id="UP000789759">
    <property type="component" value="Unassembled WGS sequence"/>
</dbReference>
<comment type="caution">
    <text evidence="1">The sequence shown here is derived from an EMBL/GenBank/DDBJ whole genome shotgun (WGS) entry which is preliminary data.</text>
</comment>
<name>A0A9N9KER1_9GLOM</name>
<organism evidence="1 2">
    <name type="scientific">Cetraspora pellucida</name>
    <dbReference type="NCBI Taxonomy" id="1433469"/>
    <lineage>
        <taxon>Eukaryota</taxon>
        <taxon>Fungi</taxon>
        <taxon>Fungi incertae sedis</taxon>
        <taxon>Mucoromycota</taxon>
        <taxon>Glomeromycotina</taxon>
        <taxon>Glomeromycetes</taxon>
        <taxon>Diversisporales</taxon>
        <taxon>Gigasporaceae</taxon>
        <taxon>Cetraspora</taxon>
    </lineage>
</organism>
<reference evidence="1" key="1">
    <citation type="submission" date="2021-06" db="EMBL/GenBank/DDBJ databases">
        <authorList>
            <person name="Kallberg Y."/>
            <person name="Tangrot J."/>
            <person name="Rosling A."/>
        </authorList>
    </citation>
    <scope>NUCLEOTIDE SEQUENCE</scope>
    <source>
        <strain evidence="1">FL966</strain>
    </source>
</reference>
<dbReference type="EMBL" id="CAJVQA010054433">
    <property type="protein sequence ID" value="CAG8824517.1"/>
    <property type="molecule type" value="Genomic_DNA"/>
</dbReference>
<proteinExistence type="predicted"/>